<feature type="transmembrane region" description="Helical" evidence="1">
    <location>
        <begin position="12"/>
        <end position="35"/>
    </location>
</feature>
<feature type="transmembrane region" description="Helical" evidence="1">
    <location>
        <begin position="191"/>
        <end position="213"/>
    </location>
</feature>
<dbReference type="EMBL" id="DXHS01000091">
    <property type="protein sequence ID" value="HIW02830.1"/>
    <property type="molecule type" value="Genomic_DNA"/>
</dbReference>
<name>A0A9D1Q063_9FIRM</name>
<keyword evidence="1" id="KW-1133">Transmembrane helix</keyword>
<accession>A0A9D1Q063</accession>
<protein>
    <submittedName>
        <fullName evidence="2">Uncharacterized protein</fullName>
    </submittedName>
</protein>
<evidence type="ECO:0000313" key="2">
    <source>
        <dbReference type="EMBL" id="HIW02830.1"/>
    </source>
</evidence>
<evidence type="ECO:0000313" key="3">
    <source>
        <dbReference type="Proteomes" id="UP000823990"/>
    </source>
</evidence>
<evidence type="ECO:0000256" key="1">
    <source>
        <dbReference type="SAM" id="Phobius"/>
    </source>
</evidence>
<dbReference type="Proteomes" id="UP000823990">
    <property type="component" value="Unassembled WGS sequence"/>
</dbReference>
<sequence>MIKQGIVNFFKSLKYFFTPLGTIALGLIIGLSIAVPGAISLVSALAGDVKAVLAGTSVDFTALGESLEEAVMSLDWSDPLAALSEMLSREWLTATINACVGAFVEVTDVYAAGFSAAVTAFLRGIVGYIVLVAIFLVLGFVGGYFLVRWLIRRNIARRDLLRSVLAFVIDAFIAATLIAVCLWLLSVWKPSAAVTTVVSLLLFGFISLLEAYVVNARGKVRLREIVSFKNILSFIAANIIVLLLGAACVVAVTFLTNEIAGGILGIVFMEIAFIVAGANAESYVINKANEADMNKNAAPET</sequence>
<reference evidence="2" key="2">
    <citation type="submission" date="2021-04" db="EMBL/GenBank/DDBJ databases">
        <authorList>
            <person name="Gilroy R."/>
        </authorList>
    </citation>
    <scope>NUCLEOTIDE SEQUENCE</scope>
    <source>
        <strain evidence="2">12435</strain>
    </source>
</reference>
<keyword evidence="1" id="KW-0472">Membrane</keyword>
<proteinExistence type="predicted"/>
<comment type="caution">
    <text evidence="2">The sequence shown here is derived from an EMBL/GenBank/DDBJ whole genome shotgun (WGS) entry which is preliminary data.</text>
</comment>
<reference evidence="2" key="1">
    <citation type="journal article" date="2021" name="PeerJ">
        <title>Extensive microbial diversity within the chicken gut microbiome revealed by metagenomics and culture.</title>
        <authorList>
            <person name="Gilroy R."/>
            <person name="Ravi A."/>
            <person name="Getino M."/>
            <person name="Pursley I."/>
            <person name="Horton D.L."/>
            <person name="Alikhan N.F."/>
            <person name="Baker D."/>
            <person name="Gharbi K."/>
            <person name="Hall N."/>
            <person name="Watson M."/>
            <person name="Adriaenssens E.M."/>
            <person name="Foster-Nyarko E."/>
            <person name="Jarju S."/>
            <person name="Secka A."/>
            <person name="Antonio M."/>
            <person name="Oren A."/>
            <person name="Chaudhuri R.R."/>
            <person name="La Ragione R."/>
            <person name="Hildebrand F."/>
            <person name="Pallen M.J."/>
        </authorList>
    </citation>
    <scope>NUCLEOTIDE SEQUENCE</scope>
    <source>
        <strain evidence="2">12435</strain>
    </source>
</reference>
<keyword evidence="1" id="KW-0812">Transmembrane</keyword>
<gene>
    <name evidence="2" type="ORF">H9892_05780</name>
</gene>
<feature type="transmembrane region" description="Helical" evidence="1">
    <location>
        <begin position="234"/>
        <end position="253"/>
    </location>
</feature>
<feature type="transmembrane region" description="Helical" evidence="1">
    <location>
        <begin position="163"/>
        <end position="185"/>
    </location>
</feature>
<feature type="transmembrane region" description="Helical" evidence="1">
    <location>
        <begin position="259"/>
        <end position="278"/>
    </location>
</feature>
<organism evidence="2 3">
    <name type="scientific">Candidatus Protoclostridium stercorigallinarum</name>
    <dbReference type="NCBI Taxonomy" id="2838741"/>
    <lineage>
        <taxon>Bacteria</taxon>
        <taxon>Bacillati</taxon>
        <taxon>Bacillota</taxon>
        <taxon>Clostridia</taxon>
        <taxon>Candidatus Protoclostridium</taxon>
    </lineage>
</organism>
<dbReference type="AlphaFoldDB" id="A0A9D1Q063"/>
<feature type="transmembrane region" description="Helical" evidence="1">
    <location>
        <begin position="125"/>
        <end position="151"/>
    </location>
</feature>